<keyword evidence="2" id="KW-1185">Reference proteome</keyword>
<proteinExistence type="predicted"/>
<dbReference type="Proteomes" id="UP000509302">
    <property type="component" value="Chromosome"/>
</dbReference>
<dbReference type="EMBL" id="CP058595">
    <property type="protein sequence ID" value="QLG45903.1"/>
    <property type="molecule type" value="Genomic_DNA"/>
</dbReference>
<name>A0A7H9AR33_9FLAO</name>
<evidence type="ECO:0000313" key="2">
    <source>
        <dbReference type="Proteomes" id="UP000509302"/>
    </source>
</evidence>
<organism evidence="1 2">
    <name type="scientific">Costertonia aggregata</name>
    <dbReference type="NCBI Taxonomy" id="343403"/>
    <lineage>
        <taxon>Bacteria</taxon>
        <taxon>Pseudomonadati</taxon>
        <taxon>Bacteroidota</taxon>
        <taxon>Flavobacteriia</taxon>
        <taxon>Flavobacteriales</taxon>
        <taxon>Flavobacteriaceae</taxon>
        <taxon>Costertonia</taxon>
    </lineage>
</organism>
<evidence type="ECO:0000313" key="1">
    <source>
        <dbReference type="EMBL" id="QLG45903.1"/>
    </source>
</evidence>
<accession>A0A7H9AR33</accession>
<dbReference type="KEGG" id="cagg:HYG79_11270"/>
<dbReference type="AlphaFoldDB" id="A0A7H9AR33"/>
<reference evidence="1 2" key="1">
    <citation type="journal article" date="2006" name="Int. J. Syst. Evol. Microbiol.">
        <title>Costertonia aggregata gen. nov., sp. nov., a mesophilic marine bacterium of the family Flavobacteriaceae, isolated from a mature biofilm.</title>
        <authorList>
            <person name="Kwon K.K."/>
            <person name="Lee Y.K."/>
            <person name="Lee H.K."/>
        </authorList>
    </citation>
    <scope>NUCLEOTIDE SEQUENCE [LARGE SCALE GENOMIC DNA]</scope>
    <source>
        <strain evidence="1 2">KCCM 42265</strain>
    </source>
</reference>
<protein>
    <submittedName>
        <fullName evidence="1">Uncharacterized protein</fullName>
    </submittedName>
</protein>
<dbReference type="RefSeq" id="WP_179242190.1">
    <property type="nucleotide sequence ID" value="NZ_CP058595.1"/>
</dbReference>
<sequence>MKLRIIVLYAIVSFLTGNLIYAQTESKPVSKSEENIVIIKQYYKKPPSTQKKNSILLKGVSEGEFIEIKIQGLIKDFEHIKLEMGNDGDLYEIKTLNKFEQLSNQTLIIKSVIPEGIPMEKIKWKSLSDKEYEYIIAENGKDGQQMKFNLE</sequence>
<gene>
    <name evidence="1" type="ORF">HYG79_11270</name>
</gene>